<keyword evidence="1" id="KW-0812">Transmembrane</keyword>
<dbReference type="HOGENOM" id="CLU_2788067_0_0_6"/>
<dbReference type="AlphaFoldDB" id="A0A0C5VTY3"/>
<dbReference type="EMBL" id="CP007142">
    <property type="protein sequence ID" value="AJQ97646.1"/>
    <property type="molecule type" value="Genomic_DNA"/>
</dbReference>
<keyword evidence="3" id="KW-1185">Reference proteome</keyword>
<evidence type="ECO:0000256" key="1">
    <source>
        <dbReference type="SAM" id="Phobius"/>
    </source>
</evidence>
<protein>
    <submittedName>
        <fullName evidence="2">Uncharacterized protein</fullName>
    </submittedName>
</protein>
<dbReference type="Proteomes" id="UP000032266">
    <property type="component" value="Chromosome"/>
</dbReference>
<organism evidence="2 3">
    <name type="scientific">Gynuella sunshinyii YC6258</name>
    <dbReference type="NCBI Taxonomy" id="1445510"/>
    <lineage>
        <taxon>Bacteria</taxon>
        <taxon>Pseudomonadati</taxon>
        <taxon>Pseudomonadota</taxon>
        <taxon>Gammaproteobacteria</taxon>
        <taxon>Oceanospirillales</taxon>
        <taxon>Saccharospirillaceae</taxon>
        <taxon>Gynuella</taxon>
    </lineage>
</organism>
<proteinExistence type="predicted"/>
<feature type="transmembrane region" description="Helical" evidence="1">
    <location>
        <begin position="40"/>
        <end position="67"/>
    </location>
</feature>
<name>A0A0C5VTY3_9GAMM</name>
<evidence type="ECO:0000313" key="2">
    <source>
        <dbReference type="EMBL" id="AJQ97646.1"/>
    </source>
</evidence>
<gene>
    <name evidence="2" type="ORF">YC6258_05619</name>
</gene>
<keyword evidence="1" id="KW-0472">Membrane</keyword>
<keyword evidence="1" id="KW-1133">Transmembrane helix</keyword>
<sequence length="68" mass="7886">MNICKVAESDMVCVSRPVHDIKVLLIKPMPTSMCFSFFEIIGYAGFVNVKIDVLKCFIFALFLMFYFY</sequence>
<accession>A0A0C5VTY3</accession>
<evidence type="ECO:0000313" key="3">
    <source>
        <dbReference type="Proteomes" id="UP000032266"/>
    </source>
</evidence>
<dbReference type="KEGG" id="gsn:YC6258_05619"/>
<reference evidence="2 3" key="1">
    <citation type="submission" date="2014-01" db="EMBL/GenBank/DDBJ databases">
        <title>Full genme sequencing of cellulolytic bacterium Gynuella sunshinyii YC6258T gen. nov., sp. nov.</title>
        <authorList>
            <person name="Khan H."/>
            <person name="Chung E.J."/>
            <person name="Chung Y.R."/>
        </authorList>
    </citation>
    <scope>NUCLEOTIDE SEQUENCE [LARGE SCALE GENOMIC DNA]</scope>
    <source>
        <strain evidence="2 3">YC6258</strain>
    </source>
</reference>